<dbReference type="GO" id="GO:0004400">
    <property type="term" value="F:histidinol-phosphate transaminase activity"/>
    <property type="evidence" value="ECO:0007669"/>
    <property type="project" value="UniProtKB-EC"/>
</dbReference>
<comment type="pathway">
    <text evidence="2 8">Amino-acid biosynthesis; L-histidine biosynthesis; L-histidine from 5-phospho-alpha-D-ribose 1-diphosphate: step 7/9.</text>
</comment>
<dbReference type="InterPro" id="IPR050106">
    <property type="entry name" value="HistidinolP_aminotransfase"/>
</dbReference>
<comment type="caution">
    <text evidence="10">The sequence shown here is derived from an EMBL/GenBank/DDBJ whole genome shotgun (WGS) entry which is preliminary data.</text>
</comment>
<evidence type="ECO:0000313" key="11">
    <source>
        <dbReference type="Proteomes" id="UP000660021"/>
    </source>
</evidence>
<dbReference type="SUPFAM" id="SSF53383">
    <property type="entry name" value="PLP-dependent transferases"/>
    <property type="match status" value="1"/>
</dbReference>
<evidence type="ECO:0000259" key="9">
    <source>
        <dbReference type="Pfam" id="PF00155"/>
    </source>
</evidence>
<evidence type="ECO:0000256" key="7">
    <source>
        <dbReference type="ARBA" id="ARBA00047481"/>
    </source>
</evidence>
<comment type="catalytic activity">
    <reaction evidence="7 8">
        <text>L-histidinol phosphate + 2-oxoglutarate = 3-(imidazol-4-yl)-2-oxopropyl phosphate + L-glutamate</text>
        <dbReference type="Rhea" id="RHEA:23744"/>
        <dbReference type="ChEBI" id="CHEBI:16810"/>
        <dbReference type="ChEBI" id="CHEBI:29985"/>
        <dbReference type="ChEBI" id="CHEBI:57766"/>
        <dbReference type="ChEBI" id="CHEBI:57980"/>
        <dbReference type="EC" id="2.6.1.9"/>
    </reaction>
</comment>
<evidence type="ECO:0000256" key="3">
    <source>
        <dbReference type="ARBA" id="ARBA00011738"/>
    </source>
</evidence>
<dbReference type="InterPro" id="IPR001917">
    <property type="entry name" value="Aminotrans_II_pyridoxalP_BS"/>
</dbReference>
<evidence type="ECO:0000256" key="8">
    <source>
        <dbReference type="HAMAP-Rule" id="MF_01023"/>
    </source>
</evidence>
<evidence type="ECO:0000256" key="2">
    <source>
        <dbReference type="ARBA" id="ARBA00005011"/>
    </source>
</evidence>
<dbReference type="Proteomes" id="UP000660021">
    <property type="component" value="Unassembled WGS sequence"/>
</dbReference>
<keyword evidence="11" id="KW-1185">Reference proteome</keyword>
<keyword evidence="5 8" id="KW-0808">Transferase</keyword>
<keyword evidence="8" id="KW-0368">Histidine biosynthesis</keyword>
<keyword evidence="6 8" id="KW-0663">Pyridoxal phosphate</keyword>
<dbReference type="InterPro" id="IPR015424">
    <property type="entry name" value="PyrdxlP-dep_Trfase"/>
</dbReference>
<comment type="similarity">
    <text evidence="8">Belongs to the class-II pyridoxal-phosphate-dependent aminotransferase family. Histidinol-phosphate aminotransferase subfamily.</text>
</comment>
<feature type="modified residue" description="N6-(pyridoxal phosphate)lysine" evidence="8">
    <location>
        <position position="210"/>
    </location>
</feature>
<dbReference type="EMBL" id="JACOPR010000001">
    <property type="protein sequence ID" value="MBC5729319.1"/>
    <property type="molecule type" value="Genomic_DNA"/>
</dbReference>
<dbReference type="PANTHER" id="PTHR43643">
    <property type="entry name" value="HISTIDINOL-PHOSPHATE AMINOTRANSFERASE 2"/>
    <property type="match status" value="1"/>
</dbReference>
<reference evidence="10 11" key="1">
    <citation type="submission" date="2020-08" db="EMBL/GenBank/DDBJ databases">
        <title>Genome public.</title>
        <authorList>
            <person name="Liu C."/>
            <person name="Sun Q."/>
        </authorList>
    </citation>
    <scope>NUCLEOTIDE SEQUENCE [LARGE SCALE GENOMIC DNA]</scope>
    <source>
        <strain evidence="10 11">New-38</strain>
    </source>
</reference>
<name>A0ABR7HP67_9FIRM</name>
<comment type="cofactor">
    <cofactor evidence="1 8">
        <name>pyridoxal 5'-phosphate</name>
        <dbReference type="ChEBI" id="CHEBI:597326"/>
    </cofactor>
</comment>
<dbReference type="PANTHER" id="PTHR43643:SF3">
    <property type="entry name" value="HISTIDINOL-PHOSPHATE AMINOTRANSFERASE"/>
    <property type="match status" value="1"/>
</dbReference>
<dbReference type="HAMAP" id="MF_01023">
    <property type="entry name" value="HisC_aminotrans_2"/>
    <property type="match status" value="1"/>
</dbReference>
<evidence type="ECO:0000313" key="10">
    <source>
        <dbReference type="EMBL" id="MBC5729319.1"/>
    </source>
</evidence>
<dbReference type="EC" id="2.6.1.9" evidence="8"/>
<protein>
    <recommendedName>
        <fullName evidence="8">Histidinol-phosphate aminotransferase</fullName>
        <ecNumber evidence="8">2.6.1.9</ecNumber>
    </recommendedName>
    <alternativeName>
        <fullName evidence="8">Imidazole acetol-phosphate transaminase</fullName>
    </alternativeName>
</protein>
<dbReference type="Gene3D" id="3.40.640.10">
    <property type="entry name" value="Type I PLP-dependent aspartate aminotransferase-like (Major domain)"/>
    <property type="match status" value="1"/>
</dbReference>
<evidence type="ECO:0000256" key="5">
    <source>
        <dbReference type="ARBA" id="ARBA00022679"/>
    </source>
</evidence>
<dbReference type="Pfam" id="PF00155">
    <property type="entry name" value="Aminotran_1_2"/>
    <property type="match status" value="1"/>
</dbReference>
<dbReference type="InterPro" id="IPR015421">
    <property type="entry name" value="PyrdxlP-dep_Trfase_major"/>
</dbReference>
<organism evidence="10 11">
    <name type="scientific">Pseudoflavonifractor hominis</name>
    <dbReference type="NCBI Taxonomy" id="2763059"/>
    <lineage>
        <taxon>Bacteria</taxon>
        <taxon>Bacillati</taxon>
        <taxon>Bacillota</taxon>
        <taxon>Clostridia</taxon>
        <taxon>Eubacteriales</taxon>
        <taxon>Oscillospiraceae</taxon>
        <taxon>Pseudoflavonifractor</taxon>
    </lineage>
</organism>
<dbReference type="InterPro" id="IPR015422">
    <property type="entry name" value="PyrdxlP-dep_Trfase_small"/>
</dbReference>
<evidence type="ECO:0000256" key="1">
    <source>
        <dbReference type="ARBA" id="ARBA00001933"/>
    </source>
</evidence>
<sequence length="358" mass="39753">MKEFWSSRIRDMVPYTPGEQPKDRTFIKLNTNENPYPPAPWALEAAKQAVGEGLRLYPDPEAGQLRAALAAYHGVKAEQIFVGNGSDEVLAFCFQGLFDPARAICFPDISYSFYPVYAGLFGIPYREIPLREDFNIPVEEFLGNNGGVILPNPNAPTGIALPLAEVERLAAGNPTAAVVVDEAYVDFGTESALSLLDRYPNLLVVRTMSKSRSLAGMRVGYAVGSPNLIAALNCVKNSFNSYTLDRIALAAAQGSVEDEAYFQENRRRIMDTREKTAAALEELGFRVCPSQANFLFVSHPERGGKELLDTLRAQGILVRWWGKPRIEDYLRITIGTEEEMEQLIQVLRQTLGRDKAQK</sequence>
<evidence type="ECO:0000256" key="4">
    <source>
        <dbReference type="ARBA" id="ARBA00022576"/>
    </source>
</evidence>
<gene>
    <name evidence="8" type="primary">hisC</name>
    <name evidence="10" type="ORF">H8S34_00520</name>
</gene>
<comment type="subunit">
    <text evidence="3 8">Homodimer.</text>
</comment>
<dbReference type="RefSeq" id="WP_101693425.1">
    <property type="nucleotide sequence ID" value="NZ_JACOPR010000001.1"/>
</dbReference>
<accession>A0ABR7HP67</accession>
<dbReference type="NCBIfam" id="TIGR01141">
    <property type="entry name" value="hisC"/>
    <property type="match status" value="1"/>
</dbReference>
<dbReference type="Gene3D" id="3.90.1150.10">
    <property type="entry name" value="Aspartate Aminotransferase, domain 1"/>
    <property type="match status" value="1"/>
</dbReference>
<dbReference type="PROSITE" id="PS00599">
    <property type="entry name" value="AA_TRANSFER_CLASS_2"/>
    <property type="match status" value="1"/>
</dbReference>
<evidence type="ECO:0000256" key="6">
    <source>
        <dbReference type="ARBA" id="ARBA00022898"/>
    </source>
</evidence>
<dbReference type="InterPro" id="IPR005861">
    <property type="entry name" value="HisP_aminotrans"/>
</dbReference>
<proteinExistence type="inferred from homology"/>
<dbReference type="CDD" id="cd00609">
    <property type="entry name" value="AAT_like"/>
    <property type="match status" value="1"/>
</dbReference>
<dbReference type="InterPro" id="IPR004839">
    <property type="entry name" value="Aminotransferase_I/II_large"/>
</dbReference>
<feature type="domain" description="Aminotransferase class I/classII large" evidence="9">
    <location>
        <begin position="25"/>
        <end position="347"/>
    </location>
</feature>
<keyword evidence="8" id="KW-0028">Amino-acid biosynthesis</keyword>
<keyword evidence="4 8" id="KW-0032">Aminotransferase</keyword>